<dbReference type="InterPro" id="IPR013749">
    <property type="entry name" value="PM/HMP-P_kinase-1"/>
</dbReference>
<dbReference type="InterPro" id="IPR027574">
    <property type="entry name" value="Thiaminase_II"/>
</dbReference>
<dbReference type="RefSeq" id="XP_062623061.1">
    <property type="nucleotide sequence ID" value="XM_062767077.1"/>
</dbReference>
<dbReference type="Pfam" id="PF03070">
    <property type="entry name" value="TENA_THI-4"/>
    <property type="match status" value="1"/>
</dbReference>
<dbReference type="CDD" id="cd19367">
    <property type="entry name" value="TenA_C_ScTHI20-like"/>
    <property type="match status" value="1"/>
</dbReference>
<dbReference type="InterPro" id="IPR004399">
    <property type="entry name" value="HMP/HMP-P_kinase_dom"/>
</dbReference>
<dbReference type="SUPFAM" id="SSF53613">
    <property type="entry name" value="Ribokinase-like"/>
    <property type="match status" value="1"/>
</dbReference>
<feature type="domain" description="Pyridoxamine kinase/Phosphomethylpyrimidine kinase" evidence="2">
    <location>
        <begin position="24"/>
        <end position="208"/>
    </location>
</feature>
<dbReference type="PANTHER" id="PTHR20858:SF17">
    <property type="entry name" value="HYDROXYMETHYLPYRIMIDINE_PHOSPHOMETHYLPYRIMIDINE KINASE THI20-RELATED"/>
    <property type="match status" value="1"/>
</dbReference>
<dbReference type="GeneID" id="87803888"/>
<dbReference type="GO" id="GO:0009228">
    <property type="term" value="P:thiamine biosynthetic process"/>
    <property type="evidence" value="ECO:0007669"/>
    <property type="project" value="InterPro"/>
</dbReference>
<dbReference type="GO" id="GO:0005829">
    <property type="term" value="C:cytosol"/>
    <property type="evidence" value="ECO:0007669"/>
    <property type="project" value="TreeGrafter"/>
</dbReference>
<evidence type="ECO:0000259" key="2">
    <source>
        <dbReference type="Pfam" id="PF08543"/>
    </source>
</evidence>
<dbReference type="EMBL" id="CP086714">
    <property type="protein sequence ID" value="WOO77029.1"/>
    <property type="molecule type" value="Genomic_DNA"/>
</dbReference>
<dbReference type="Pfam" id="PF08543">
    <property type="entry name" value="Phos_pyr_kin"/>
    <property type="match status" value="2"/>
</dbReference>
<dbReference type="Gene3D" id="1.20.910.10">
    <property type="entry name" value="Heme oxygenase-like"/>
    <property type="match status" value="1"/>
</dbReference>
<organism evidence="3 4">
    <name type="scientific">Vanrija pseudolonga</name>
    <dbReference type="NCBI Taxonomy" id="143232"/>
    <lineage>
        <taxon>Eukaryota</taxon>
        <taxon>Fungi</taxon>
        <taxon>Dikarya</taxon>
        <taxon>Basidiomycota</taxon>
        <taxon>Agaricomycotina</taxon>
        <taxon>Tremellomycetes</taxon>
        <taxon>Trichosporonales</taxon>
        <taxon>Trichosporonaceae</taxon>
        <taxon>Vanrija</taxon>
    </lineage>
</organism>
<dbReference type="InterPro" id="IPR004305">
    <property type="entry name" value="Thiaminase-2/PQQC"/>
</dbReference>
<dbReference type="Proteomes" id="UP000827549">
    <property type="component" value="Chromosome 1"/>
</dbReference>
<evidence type="ECO:0000313" key="3">
    <source>
        <dbReference type="EMBL" id="WOO77029.1"/>
    </source>
</evidence>
<dbReference type="InterPro" id="IPR016084">
    <property type="entry name" value="Haem_Oase-like_multi-hlx"/>
</dbReference>
<dbReference type="GO" id="GO:0008972">
    <property type="term" value="F:phosphomethylpyrimidine kinase activity"/>
    <property type="evidence" value="ECO:0007669"/>
    <property type="project" value="InterPro"/>
</dbReference>
<dbReference type="NCBIfam" id="TIGR04306">
    <property type="entry name" value="salvage_TenA"/>
    <property type="match status" value="1"/>
</dbReference>
<protein>
    <submittedName>
        <fullName evidence="3">Hydroxymethylpyrimidine/phosphomethylpyrimidine kinase 2</fullName>
    </submittedName>
</protein>
<dbReference type="PANTHER" id="PTHR20858">
    <property type="entry name" value="PHOSPHOMETHYLPYRIMIDINE KINASE"/>
    <property type="match status" value="1"/>
</dbReference>
<dbReference type="GO" id="GO:0050334">
    <property type="term" value="F:thiaminase activity"/>
    <property type="evidence" value="ECO:0007669"/>
    <property type="project" value="InterPro"/>
</dbReference>
<keyword evidence="3" id="KW-0808">Transferase</keyword>
<evidence type="ECO:0000313" key="4">
    <source>
        <dbReference type="Proteomes" id="UP000827549"/>
    </source>
</evidence>
<evidence type="ECO:0000259" key="1">
    <source>
        <dbReference type="Pfam" id="PF03070"/>
    </source>
</evidence>
<feature type="domain" description="Pyridoxamine kinase/Phosphomethylpyrimidine kinase" evidence="2">
    <location>
        <begin position="249"/>
        <end position="336"/>
    </location>
</feature>
<dbReference type="Gene3D" id="3.40.1190.20">
    <property type="match status" value="1"/>
</dbReference>
<feature type="domain" description="Thiaminase-2/PQQC" evidence="1">
    <location>
        <begin position="367"/>
        <end position="575"/>
    </location>
</feature>
<dbReference type="AlphaFoldDB" id="A0AAF0Y2Q8"/>
<dbReference type="SUPFAM" id="SSF48613">
    <property type="entry name" value="Heme oxygenase-like"/>
    <property type="match status" value="1"/>
</dbReference>
<reference evidence="3" key="1">
    <citation type="submission" date="2023-10" db="EMBL/GenBank/DDBJ databases">
        <authorList>
            <person name="Noh H."/>
        </authorList>
    </citation>
    <scope>NUCLEOTIDE SEQUENCE</scope>
    <source>
        <strain evidence="3">DUCC4014</strain>
    </source>
</reference>
<dbReference type="GO" id="GO:0008902">
    <property type="term" value="F:hydroxymethylpyrimidine kinase activity"/>
    <property type="evidence" value="ECO:0007669"/>
    <property type="project" value="TreeGrafter"/>
</dbReference>
<keyword evidence="4" id="KW-1185">Reference proteome</keyword>
<sequence>MSAAGSLSLAPVSQPHVLTIAGSDSGGGAGIQADLKTIAALGGYGSSVITALTAQNTLGVQGVHHVPADFVIKQLDSLFSDDLRPDAIKFGMLAQADTISALAKFFAELGDAKPFLVLDPVMVSTSGHTLLPDSATRALVDELLPLVSLATPNIPEAVVIASSKGEALQQPKTLDDLVALAAALRERTKVPSVLLKGGHLSLPRKDVTATAKARGLSVHWDASGEINEDDGVDVEVISDWLVSEGLAAASPDVIVDILVDAAGTRLFVGTKVESSSTHGTGCTLSAALASSYALETRRNGKAAATISTEAVGQAIEYTQGAIAAAFPLGRGHGPLNHSYLQSQRTIPQPSAHNPTPFISYLIRSCPDMWRQYVRHPFVDQIGKGTLPLPAFKHYIVQDYHYLRHYARAHGLGAYKSTDMESIKAFAEIALHIAAESTMHVAMCEKFGVTPEELHSAPESAASAAYSRFILDIGTQGDVLDLYVAVASCLIGYGEVGLWLQRRLQTGQATLENNPYARWISDYSGGEYIGAVRRGISNLERRIAADPPTPARLARLTGIWQEVVRLERDFWQMGLDQSW</sequence>
<gene>
    <name evidence="3" type="primary">SPBP8B7.18c</name>
    <name evidence="3" type="ORF">LOC62_01G000630</name>
</gene>
<keyword evidence="3" id="KW-0418">Kinase</keyword>
<accession>A0AAF0Y2Q8</accession>
<proteinExistence type="predicted"/>
<dbReference type="CDD" id="cd01169">
    <property type="entry name" value="HMPP_kinase"/>
    <property type="match status" value="1"/>
</dbReference>
<name>A0AAF0Y2Q8_9TREE</name>
<dbReference type="InterPro" id="IPR029056">
    <property type="entry name" value="Ribokinase-like"/>
</dbReference>